<dbReference type="Gene3D" id="3.40.50.1980">
    <property type="entry name" value="Nitrogenase molybdenum iron protein domain"/>
    <property type="match status" value="2"/>
</dbReference>
<dbReference type="InterPro" id="IPR006128">
    <property type="entry name" value="Lipoprotein_PsaA-like"/>
</dbReference>
<dbReference type="AlphaFoldDB" id="B0VIY0"/>
<protein>
    <submittedName>
        <fullName evidence="5">ABC-type Mn/Zn transport system, periplasmic Mn/Zn-binding (Lipo)protein (Surface adhesin A)</fullName>
    </submittedName>
</protein>
<dbReference type="OrthoDB" id="9810636at2"/>
<evidence type="ECO:0000256" key="3">
    <source>
        <dbReference type="ARBA" id="ARBA00022729"/>
    </source>
</evidence>
<evidence type="ECO:0000256" key="1">
    <source>
        <dbReference type="ARBA" id="ARBA00011028"/>
    </source>
</evidence>
<reference evidence="5 6" key="1">
    <citation type="journal article" date="2008" name="J. Bacteriol.">
        <title>'Candidatus Cloacamonas acidaminovorans': genome sequence reconstruction provides a first glimpse of a new bacterial division.</title>
        <authorList>
            <person name="Pelletier E."/>
            <person name="Kreimeyer A."/>
            <person name="Bocs S."/>
            <person name="Rouy Z."/>
            <person name="Gyapay G."/>
            <person name="Chouari R."/>
            <person name="Riviere D."/>
            <person name="Ganesan A."/>
            <person name="Daegelen P."/>
            <person name="Sghir A."/>
            <person name="Cohen G.N."/>
            <person name="Medigue C."/>
            <person name="Weissenbach J."/>
            <person name="Le Paslier D."/>
        </authorList>
    </citation>
    <scope>NUCLEOTIDE SEQUENCE [LARGE SCALE GENOMIC DNA]</scope>
    <source>
        <strain evidence="6">Evry</strain>
    </source>
</reference>
<keyword evidence="6" id="KW-1185">Reference proteome</keyword>
<dbReference type="GO" id="GO:0046872">
    <property type="term" value="F:metal ion binding"/>
    <property type="evidence" value="ECO:0007669"/>
    <property type="project" value="InterPro"/>
</dbReference>
<organism evidence="5 6">
    <name type="scientific">Cloacimonas acidaminovorans (strain Evry)</name>
    <dbReference type="NCBI Taxonomy" id="459349"/>
    <lineage>
        <taxon>Bacteria</taxon>
        <taxon>Pseudomonadati</taxon>
        <taxon>Candidatus Cloacimonadota</taxon>
        <taxon>Candidatus Cloacimonadia</taxon>
        <taxon>Candidatus Cloacimonadales</taxon>
        <taxon>Candidatus Cloacimonadaceae</taxon>
        <taxon>Candidatus Cloacimonas</taxon>
    </lineage>
</organism>
<sequence>MKYLKWSVLITLLFAFSCQNQEEKQNPLLLASIHPYELILKQLAGNEFEVKCIIPPNASPHTWSPGPADLKNFSSASFILANGLGLEANLEKNFAERKDVYVAAASLLKDIIPLPERKLLAEEEVPEPVEHQHQHAQNPHLWTSPSLMIRLIGFLEKELSTRFPNSSFVFKHNAQQMQQELQNLIDKIKTERTQYKNPAIITYHNAFHYFLQEFDIEELGFVQESPGKEPTPKELALLGNIIKEHNVQAIFLEPQMDRKAGETLSKEFNLKLLTLDPLGSDGKAQTIAELIDNNWQKMKAGF</sequence>
<name>B0VIY0_CLOAI</name>
<proteinExistence type="inferred from homology"/>
<dbReference type="STRING" id="459349.CLOAM0130"/>
<dbReference type="KEGG" id="caci:CLOAM0130"/>
<dbReference type="Pfam" id="PF01297">
    <property type="entry name" value="ZnuA"/>
    <property type="match status" value="1"/>
</dbReference>
<dbReference type="PANTHER" id="PTHR42953">
    <property type="entry name" value="HIGH-AFFINITY ZINC UPTAKE SYSTEM PROTEIN ZNUA-RELATED"/>
    <property type="match status" value="1"/>
</dbReference>
<evidence type="ECO:0000256" key="4">
    <source>
        <dbReference type="RuleBase" id="RU003512"/>
    </source>
</evidence>
<dbReference type="PROSITE" id="PS51257">
    <property type="entry name" value="PROKAR_LIPOPROTEIN"/>
    <property type="match status" value="1"/>
</dbReference>
<keyword evidence="2 4" id="KW-0813">Transport</keyword>
<dbReference type="eggNOG" id="COG0803">
    <property type="taxonomic scope" value="Bacteria"/>
</dbReference>
<dbReference type="PRINTS" id="PR00690">
    <property type="entry name" value="ADHESNFAMILY"/>
</dbReference>
<gene>
    <name evidence="5" type="primary">znuA</name>
    <name evidence="5" type="ordered locus">CLOAM0130</name>
</gene>
<keyword evidence="3" id="KW-0732">Signal</keyword>
<dbReference type="EMBL" id="CU466930">
    <property type="protein sequence ID" value="CAO80040.1"/>
    <property type="molecule type" value="Genomic_DNA"/>
</dbReference>
<evidence type="ECO:0000313" key="5">
    <source>
        <dbReference type="EMBL" id="CAO80040.1"/>
    </source>
</evidence>
<dbReference type="InterPro" id="IPR006127">
    <property type="entry name" value="ZnuA-like"/>
</dbReference>
<dbReference type="Proteomes" id="UP000002019">
    <property type="component" value="Chromosome"/>
</dbReference>
<evidence type="ECO:0000256" key="2">
    <source>
        <dbReference type="ARBA" id="ARBA00022448"/>
    </source>
</evidence>
<dbReference type="PANTHER" id="PTHR42953:SF3">
    <property type="entry name" value="HIGH-AFFINITY ZINC UPTAKE SYSTEM PROTEIN ZNUA"/>
    <property type="match status" value="1"/>
</dbReference>
<dbReference type="SUPFAM" id="SSF53807">
    <property type="entry name" value="Helical backbone' metal receptor"/>
    <property type="match status" value="1"/>
</dbReference>
<dbReference type="RefSeq" id="WP_015423901.1">
    <property type="nucleotide sequence ID" value="NC_020449.1"/>
</dbReference>
<dbReference type="InterPro" id="IPR006129">
    <property type="entry name" value="AdhesinB"/>
</dbReference>
<dbReference type="PRINTS" id="PR00691">
    <property type="entry name" value="ADHESINB"/>
</dbReference>
<dbReference type="InterPro" id="IPR050492">
    <property type="entry name" value="Bact_metal-bind_prot9"/>
</dbReference>
<comment type="similarity">
    <text evidence="1 4">Belongs to the bacterial solute-binding protein 9 family.</text>
</comment>
<evidence type="ECO:0000313" key="6">
    <source>
        <dbReference type="Proteomes" id="UP000002019"/>
    </source>
</evidence>
<accession>B0VIY0</accession>
<dbReference type="GO" id="GO:0030001">
    <property type="term" value="P:metal ion transport"/>
    <property type="evidence" value="ECO:0007669"/>
    <property type="project" value="InterPro"/>
</dbReference>
<dbReference type="GO" id="GO:0007155">
    <property type="term" value="P:cell adhesion"/>
    <property type="evidence" value="ECO:0007669"/>
    <property type="project" value="InterPro"/>
</dbReference>
<dbReference type="HOGENOM" id="CLU_016838_1_2_0"/>